<dbReference type="Proteomes" id="UP000195569">
    <property type="component" value="Unassembled WGS sequence"/>
</dbReference>
<protein>
    <recommendedName>
        <fullName evidence="4">Twin-arginine translocation pathway signal sequence domain-containing protein</fullName>
    </recommendedName>
</protein>
<dbReference type="OrthoDB" id="9779968at2"/>
<dbReference type="PANTHER" id="PTHR43737:SF1">
    <property type="entry name" value="DUF1501 DOMAIN-CONTAINING PROTEIN"/>
    <property type="match status" value="1"/>
</dbReference>
<name>A0A1N7S7H6_9BURK</name>
<keyword evidence="3" id="KW-1185">Reference proteome</keyword>
<organism evidence="2 3">
    <name type="scientific">Paraburkholderia piptadeniae</name>
    <dbReference type="NCBI Taxonomy" id="1701573"/>
    <lineage>
        <taxon>Bacteria</taxon>
        <taxon>Pseudomonadati</taxon>
        <taxon>Pseudomonadota</taxon>
        <taxon>Betaproteobacteria</taxon>
        <taxon>Burkholderiales</taxon>
        <taxon>Burkholderiaceae</taxon>
        <taxon>Paraburkholderia</taxon>
    </lineage>
</organism>
<feature type="signal peptide" evidence="1">
    <location>
        <begin position="1"/>
        <end position="24"/>
    </location>
</feature>
<dbReference type="RefSeq" id="WP_087735755.1">
    <property type="nucleotide sequence ID" value="NZ_CYGY02000035.1"/>
</dbReference>
<gene>
    <name evidence="2" type="ORF">BN2476_350064</name>
</gene>
<proteinExistence type="predicted"/>
<evidence type="ECO:0000313" key="2">
    <source>
        <dbReference type="EMBL" id="SIT43365.1"/>
    </source>
</evidence>
<comment type="caution">
    <text evidence="2">The sequence shown here is derived from an EMBL/GenBank/DDBJ whole genome shotgun (WGS) entry which is preliminary data.</text>
</comment>
<sequence>MKRREFLSMAAATGAALSMPRAFSASVPTSGVPSQPDACATAASRRGKLLILIELKGGNDGLNTVVPFADPAYYALRRRIAVARDQVIALDERIALHPSLRLLLPLWRSGQLAVVQGVGCAQANPSHFRSMEIWDTGSRANVYRRDGWLARAFAQWRVSHARAAAAIFGSVEAGPFAGLSFAHASHDAWTHVPDPDDAPCFNRTNVNLAEDDRVTGDLFNASFAPPSRPATFLDSIEAASRTAVVGAQQGSYGAIRVTLDGFDTHANQSERHAVLLEQLAQGCATLHAELVRRGRWNDTLIITYSEFGRSARENPARGTEHGGAASHFMMGGRVRGGLYGQSPDLARLDGTGQLPVEIDFRRLYATVLGPFWGLETRGILHDDVKPLPLLRA</sequence>
<dbReference type="PANTHER" id="PTHR43737">
    <property type="entry name" value="BLL7424 PROTEIN"/>
    <property type="match status" value="1"/>
</dbReference>
<evidence type="ECO:0000313" key="3">
    <source>
        <dbReference type="Proteomes" id="UP000195569"/>
    </source>
</evidence>
<feature type="chain" id="PRO_5012591391" description="Twin-arginine translocation pathway signal sequence domain-containing protein" evidence="1">
    <location>
        <begin position="25"/>
        <end position="392"/>
    </location>
</feature>
<dbReference type="EMBL" id="CYGY02000035">
    <property type="protein sequence ID" value="SIT43365.1"/>
    <property type="molecule type" value="Genomic_DNA"/>
</dbReference>
<reference evidence="2" key="1">
    <citation type="submission" date="2016-12" db="EMBL/GenBank/DDBJ databases">
        <authorList>
            <person name="Moulin L."/>
        </authorList>
    </citation>
    <scope>NUCLEOTIDE SEQUENCE [LARGE SCALE GENOMIC DNA]</scope>
    <source>
        <strain evidence="2">STM 7183</strain>
    </source>
</reference>
<evidence type="ECO:0008006" key="4">
    <source>
        <dbReference type="Google" id="ProtNLM"/>
    </source>
</evidence>
<dbReference type="Pfam" id="PF07394">
    <property type="entry name" value="DUF1501"/>
    <property type="match status" value="1"/>
</dbReference>
<evidence type="ECO:0000256" key="1">
    <source>
        <dbReference type="SAM" id="SignalP"/>
    </source>
</evidence>
<keyword evidence="1" id="KW-0732">Signal</keyword>
<dbReference type="InterPro" id="IPR010869">
    <property type="entry name" value="DUF1501"/>
</dbReference>
<dbReference type="AlphaFoldDB" id="A0A1N7S7H6"/>
<accession>A0A1N7S7H6</accession>